<evidence type="ECO:0000256" key="3">
    <source>
        <dbReference type="ARBA" id="ARBA00022989"/>
    </source>
</evidence>
<keyword evidence="5 9" id="KW-0472">Membrane</keyword>
<feature type="transmembrane region" description="Helical" evidence="9">
    <location>
        <begin position="300"/>
        <end position="325"/>
    </location>
</feature>
<comment type="similarity">
    <text evidence="8">Belongs to the G-protein coupled receptor 1 family.</text>
</comment>
<dbReference type="InterPro" id="IPR017452">
    <property type="entry name" value="GPCR_Rhodpsn_7TM"/>
</dbReference>
<keyword evidence="3 9" id="KW-1133">Transmembrane helix</keyword>
<evidence type="ECO:0000256" key="8">
    <source>
        <dbReference type="RuleBase" id="RU000688"/>
    </source>
</evidence>
<comment type="caution">
    <text evidence="11">The sequence shown here is derived from an EMBL/GenBank/DDBJ whole genome shotgun (WGS) entry which is preliminary data.</text>
</comment>
<dbReference type="PROSITE" id="PS50262">
    <property type="entry name" value="G_PROTEIN_RECEP_F1_2"/>
    <property type="match status" value="1"/>
</dbReference>
<dbReference type="PROSITE" id="PS00237">
    <property type="entry name" value="G_PROTEIN_RECEP_F1_1"/>
    <property type="match status" value="1"/>
</dbReference>
<feature type="transmembrane region" description="Helical" evidence="9">
    <location>
        <begin position="77"/>
        <end position="98"/>
    </location>
</feature>
<dbReference type="PANTHER" id="PTHR24238">
    <property type="entry name" value="G-PROTEIN COUPLED RECEPTOR"/>
    <property type="match status" value="1"/>
</dbReference>
<keyword evidence="7 8" id="KW-0807">Transducer</keyword>
<evidence type="ECO:0000256" key="2">
    <source>
        <dbReference type="ARBA" id="ARBA00022692"/>
    </source>
</evidence>
<feature type="transmembrane region" description="Helical" evidence="9">
    <location>
        <begin position="110"/>
        <end position="138"/>
    </location>
</feature>
<evidence type="ECO:0000256" key="7">
    <source>
        <dbReference type="ARBA" id="ARBA00023224"/>
    </source>
</evidence>
<feature type="transmembrane region" description="Helical" evidence="9">
    <location>
        <begin position="209"/>
        <end position="233"/>
    </location>
</feature>
<dbReference type="SUPFAM" id="SSF81321">
    <property type="entry name" value="Family A G protein-coupled receptor-like"/>
    <property type="match status" value="1"/>
</dbReference>
<evidence type="ECO:0000256" key="6">
    <source>
        <dbReference type="ARBA" id="ARBA00023170"/>
    </source>
</evidence>
<sequence length="382" mass="44144">MFCLNVDIVTNVFNGMNTSEQFKADMGLPEVYQLTPIVKVLCICFYNVLCVCSVYGNSLVIMVILYFRRLRTATNILILNLAIADLLIAVFCIPFSYWQVLIFDDQRWVFGSAMCSLLCFLQGIAVFLSSWTLVVISFDRWMAIMFVMSPSMRLTRRRAIYLVLGTWAFSITMALPLFLVAQIKTTEGIKRCDEDWTGVEAIIPGSRRLYSYLVLILQYVVPLTVLIITYTFIGMKMWNSRIPGPTSSTKKVVMERHESVKKLIPMVILISAMFAFCWLPLLLLINVIVDLWPSVASWKFILYIWWFSHGLAMMHSMVNPIVYFLRNARFREGFCYFSRFLPCVHFQEFKLLSEHARRARAVQLVNMVAFLPVHGLPNKQDL</sequence>
<gene>
    <name evidence="11" type="primary">Necator_chrIV.g13947</name>
    <name evidence="11" type="ORF">RB195_000655</name>
</gene>
<evidence type="ECO:0000256" key="5">
    <source>
        <dbReference type="ARBA" id="ARBA00023136"/>
    </source>
</evidence>
<feature type="transmembrane region" description="Helical" evidence="9">
    <location>
        <begin position="159"/>
        <end position="181"/>
    </location>
</feature>
<reference evidence="11 12" key="1">
    <citation type="submission" date="2023-08" db="EMBL/GenBank/DDBJ databases">
        <title>A Necator americanus chromosomal reference genome.</title>
        <authorList>
            <person name="Ilik V."/>
            <person name="Petrzelkova K.J."/>
            <person name="Pardy F."/>
            <person name="Fuh T."/>
            <person name="Niatou-Singa F.S."/>
            <person name="Gouil Q."/>
            <person name="Baker L."/>
            <person name="Ritchie M.E."/>
            <person name="Jex A.R."/>
            <person name="Gazzola D."/>
            <person name="Li H."/>
            <person name="Toshio Fujiwara R."/>
            <person name="Zhan B."/>
            <person name="Aroian R.V."/>
            <person name="Pafco B."/>
            <person name="Schwarz E.M."/>
        </authorList>
    </citation>
    <scope>NUCLEOTIDE SEQUENCE [LARGE SCALE GENOMIC DNA]</scope>
    <source>
        <strain evidence="11 12">Aroian</strain>
        <tissue evidence="11">Whole animal</tissue>
    </source>
</reference>
<name>A0ABR1DAS0_NECAM</name>
<feature type="domain" description="G-protein coupled receptors family 1 profile" evidence="10">
    <location>
        <begin position="56"/>
        <end position="323"/>
    </location>
</feature>
<evidence type="ECO:0000256" key="1">
    <source>
        <dbReference type="ARBA" id="ARBA00004141"/>
    </source>
</evidence>
<dbReference type="EMBL" id="JAVFWL010000004">
    <property type="protein sequence ID" value="KAK6747591.1"/>
    <property type="molecule type" value="Genomic_DNA"/>
</dbReference>
<accession>A0ABR1DAS0</accession>
<dbReference type="Pfam" id="PF00001">
    <property type="entry name" value="7tm_1"/>
    <property type="match status" value="1"/>
</dbReference>
<dbReference type="Gene3D" id="1.20.1070.10">
    <property type="entry name" value="Rhodopsin 7-helix transmembrane proteins"/>
    <property type="match status" value="1"/>
</dbReference>
<organism evidence="11 12">
    <name type="scientific">Necator americanus</name>
    <name type="common">Human hookworm</name>
    <dbReference type="NCBI Taxonomy" id="51031"/>
    <lineage>
        <taxon>Eukaryota</taxon>
        <taxon>Metazoa</taxon>
        <taxon>Ecdysozoa</taxon>
        <taxon>Nematoda</taxon>
        <taxon>Chromadorea</taxon>
        <taxon>Rhabditida</taxon>
        <taxon>Rhabditina</taxon>
        <taxon>Rhabditomorpha</taxon>
        <taxon>Strongyloidea</taxon>
        <taxon>Ancylostomatidae</taxon>
        <taxon>Bunostominae</taxon>
        <taxon>Necator</taxon>
    </lineage>
</organism>
<dbReference type="Proteomes" id="UP001303046">
    <property type="component" value="Unassembled WGS sequence"/>
</dbReference>
<feature type="transmembrane region" description="Helical" evidence="9">
    <location>
        <begin position="263"/>
        <end position="288"/>
    </location>
</feature>
<proteinExistence type="inferred from homology"/>
<keyword evidence="4 8" id="KW-0297">G-protein coupled receptor</keyword>
<keyword evidence="6 8" id="KW-0675">Receptor</keyword>
<dbReference type="InterPro" id="IPR000276">
    <property type="entry name" value="GPCR_Rhodpsn"/>
</dbReference>
<evidence type="ECO:0000313" key="12">
    <source>
        <dbReference type="Proteomes" id="UP001303046"/>
    </source>
</evidence>
<dbReference type="PRINTS" id="PR00237">
    <property type="entry name" value="GPCRRHODOPSN"/>
</dbReference>
<dbReference type="SMART" id="SM01381">
    <property type="entry name" value="7TM_GPCR_Srsx"/>
    <property type="match status" value="1"/>
</dbReference>
<evidence type="ECO:0000313" key="11">
    <source>
        <dbReference type="EMBL" id="KAK6747591.1"/>
    </source>
</evidence>
<evidence type="ECO:0000256" key="9">
    <source>
        <dbReference type="SAM" id="Phobius"/>
    </source>
</evidence>
<comment type="subcellular location">
    <subcellularLocation>
        <location evidence="1">Membrane</location>
        <topology evidence="1">Multi-pass membrane protein</topology>
    </subcellularLocation>
</comment>
<keyword evidence="12" id="KW-1185">Reference proteome</keyword>
<keyword evidence="2 8" id="KW-0812">Transmembrane</keyword>
<dbReference type="PANTHER" id="PTHR24238:SF77">
    <property type="entry name" value="NEUROPEPTIDE RECEPTOR 22"/>
    <property type="match status" value="1"/>
</dbReference>
<evidence type="ECO:0000256" key="4">
    <source>
        <dbReference type="ARBA" id="ARBA00023040"/>
    </source>
</evidence>
<evidence type="ECO:0000259" key="10">
    <source>
        <dbReference type="PROSITE" id="PS50262"/>
    </source>
</evidence>
<protein>
    <recommendedName>
        <fullName evidence="10">G-protein coupled receptors family 1 profile domain-containing protein</fullName>
    </recommendedName>
</protein>
<feature type="transmembrane region" description="Helical" evidence="9">
    <location>
        <begin position="37"/>
        <end position="65"/>
    </location>
</feature>